<gene>
    <name evidence="1" type="ORF">U2F25_19725</name>
</gene>
<evidence type="ECO:0000313" key="1">
    <source>
        <dbReference type="EMBL" id="MDZ5491661.1"/>
    </source>
</evidence>
<keyword evidence="2" id="KW-1185">Reference proteome</keyword>
<sequence>MGASRDRILKSMKVQPTAQDKGLVLTLRLVAYDNGILELDGIPLSDLPQEDGWVAGVGVMAQTVHEFQKQVRARRKAL</sequence>
<dbReference type="RefSeq" id="WP_322441556.1">
    <property type="nucleotide sequence ID" value="NZ_JAXOTQ010000024.1"/>
</dbReference>
<dbReference type="EMBL" id="JAXOTQ010000024">
    <property type="protein sequence ID" value="MDZ5491661.1"/>
    <property type="molecule type" value="Genomic_DNA"/>
</dbReference>
<evidence type="ECO:0000313" key="2">
    <source>
        <dbReference type="Proteomes" id="UP001290101"/>
    </source>
</evidence>
<name>A0ABU5JGG5_9ACTN</name>
<reference evidence="1 2" key="1">
    <citation type="submission" date="2023-12" db="EMBL/GenBank/DDBJ databases">
        <title>Micromonospora sp. nov., isolated from Atacama Desert.</title>
        <authorList>
            <person name="Carro L."/>
            <person name="Golinska P."/>
            <person name="Klenk H.-P."/>
            <person name="Goodfellow M."/>
        </authorList>
    </citation>
    <scope>NUCLEOTIDE SEQUENCE [LARGE SCALE GENOMIC DNA]</scope>
    <source>
        <strain evidence="1 2">4G53</strain>
    </source>
</reference>
<protein>
    <submittedName>
        <fullName evidence="1">Uncharacterized protein</fullName>
    </submittedName>
</protein>
<accession>A0ABU5JGG5</accession>
<organism evidence="1 2">
    <name type="scientific">Micromonospora sicca</name>
    <dbReference type="NCBI Taxonomy" id="2202420"/>
    <lineage>
        <taxon>Bacteria</taxon>
        <taxon>Bacillati</taxon>
        <taxon>Actinomycetota</taxon>
        <taxon>Actinomycetes</taxon>
        <taxon>Micromonosporales</taxon>
        <taxon>Micromonosporaceae</taxon>
        <taxon>Micromonospora</taxon>
    </lineage>
</organism>
<comment type="caution">
    <text evidence="1">The sequence shown here is derived from an EMBL/GenBank/DDBJ whole genome shotgun (WGS) entry which is preliminary data.</text>
</comment>
<dbReference type="Proteomes" id="UP001290101">
    <property type="component" value="Unassembled WGS sequence"/>
</dbReference>
<proteinExistence type="predicted"/>